<keyword evidence="2" id="KW-1133">Transmembrane helix</keyword>
<organism evidence="3">
    <name type="scientific">Percolomonas cosmopolitus</name>
    <dbReference type="NCBI Taxonomy" id="63605"/>
    <lineage>
        <taxon>Eukaryota</taxon>
        <taxon>Discoba</taxon>
        <taxon>Heterolobosea</taxon>
        <taxon>Tetramitia</taxon>
        <taxon>Eutetramitia</taxon>
        <taxon>Percolomonadidae</taxon>
        <taxon>Percolomonas</taxon>
    </lineage>
</organism>
<evidence type="ECO:0000256" key="1">
    <source>
        <dbReference type="SAM" id="MobiDB-lite"/>
    </source>
</evidence>
<keyword evidence="2" id="KW-0812">Transmembrane</keyword>
<gene>
    <name evidence="3" type="ORF">PCOS0759_LOCUS5581</name>
</gene>
<dbReference type="AlphaFoldDB" id="A0A7S1KQQ7"/>
<feature type="region of interest" description="Disordered" evidence="1">
    <location>
        <begin position="692"/>
        <end position="730"/>
    </location>
</feature>
<keyword evidence="2" id="KW-0472">Membrane</keyword>
<reference evidence="3" key="1">
    <citation type="submission" date="2021-01" db="EMBL/GenBank/DDBJ databases">
        <authorList>
            <person name="Corre E."/>
            <person name="Pelletier E."/>
            <person name="Niang G."/>
            <person name="Scheremetjew M."/>
            <person name="Finn R."/>
            <person name="Kale V."/>
            <person name="Holt S."/>
            <person name="Cochrane G."/>
            <person name="Meng A."/>
            <person name="Brown T."/>
            <person name="Cohen L."/>
        </authorList>
    </citation>
    <scope>NUCLEOTIDE SEQUENCE</scope>
    <source>
        <strain evidence="3">WS</strain>
    </source>
</reference>
<feature type="compositionally biased region" description="Basic and acidic residues" evidence="1">
    <location>
        <begin position="693"/>
        <end position="703"/>
    </location>
</feature>
<name>A0A7S1KQQ7_9EUKA</name>
<dbReference type="EMBL" id="HBGD01006704">
    <property type="protein sequence ID" value="CAD9082341.1"/>
    <property type="molecule type" value="Transcribed_RNA"/>
</dbReference>
<feature type="transmembrane region" description="Helical" evidence="2">
    <location>
        <begin position="650"/>
        <end position="677"/>
    </location>
</feature>
<evidence type="ECO:0000256" key="2">
    <source>
        <dbReference type="SAM" id="Phobius"/>
    </source>
</evidence>
<evidence type="ECO:0000313" key="3">
    <source>
        <dbReference type="EMBL" id="CAD9082341.1"/>
    </source>
</evidence>
<accession>A0A7S1KQQ7</accession>
<sequence length="730" mass="80793">MTLRKQVHSTINNAFTNLAALYLDPDQATLSSIQLFSIPTGTTELDSSDLLDDQFVDYEQLIFDIPKALRGEISAKDFVFNVQTVAQKAAQVQVKAVPFLSAVVDEQVTLVPQVQHLRVPRGDTTSTDVWKYIIETVGGGAGKRDAPIGVSIYSGYIHQLSQASNYSLVENGELSFSVDHLAIDPVDPAFWIQLDSQGANSAVTLKVKEYRFLRSGQVLSFPLSDVSQFVLYQDQNRGLRRNQIGIRSEAKNENGLEVCSQCSYKLYLSLELEDASERRQFLWNTTFLSANGSISVNIDLDQVAQSGGPTLAQLQEALLFVKSESLSSDTFELNLMTNDIMHFGGDQTQVSSRLVRNTETGASEILYYKLPTSLIDSFSGTVMLQLTVNSDADASPEIFVQRGEYPRRDSHSFSSSKIRTRSLSMGFVVDPDTSDDYYVGISSMSSSFDFDLKVQHLYHAEILMSISLLSDTSGDFLWISDDDIREIGLLLNFTILNQVHEFSPSLFDLTSGDAPLLRSLLGAFDSADEGGQGAMQQLRSHLYSCLDRAISSNDTEYRLSDFVLYSPHRLTLIVPPLEDFKLDSNARLKMKDVRELGTSGKSKRTVRPNGLQSSALPAKLFSTLDARNVISSRSTEVVFYKSGTTGFTFIWFWVWFGVVCIASACAVPLSLIFIILCSSGSYLALRRMPPGMDDAKMDKKPDPQHTTNTSAKESTEAKRASTKTEPNVSV</sequence>
<protein>
    <submittedName>
        <fullName evidence="3">Uncharacterized protein</fullName>
    </submittedName>
</protein>
<proteinExistence type="predicted"/>